<feature type="compositionally biased region" description="Low complexity" evidence="9">
    <location>
        <begin position="1203"/>
        <end position="1212"/>
    </location>
</feature>
<feature type="compositionally biased region" description="Polar residues" evidence="9">
    <location>
        <begin position="1137"/>
        <end position="1173"/>
    </location>
</feature>
<feature type="region of interest" description="Disordered" evidence="9">
    <location>
        <begin position="208"/>
        <end position="227"/>
    </location>
</feature>
<feature type="region of interest" description="Disordered" evidence="9">
    <location>
        <begin position="171"/>
        <end position="190"/>
    </location>
</feature>
<dbReference type="GO" id="GO:0035556">
    <property type="term" value="P:intracellular signal transduction"/>
    <property type="evidence" value="ECO:0007669"/>
    <property type="project" value="TreeGrafter"/>
</dbReference>
<feature type="region of interest" description="Disordered" evidence="9">
    <location>
        <begin position="94"/>
        <end position="153"/>
    </location>
</feature>
<dbReference type="InterPro" id="IPR050236">
    <property type="entry name" value="Ser_Thr_kinase_AGC"/>
</dbReference>
<feature type="compositionally biased region" description="Polar residues" evidence="9">
    <location>
        <begin position="1419"/>
        <end position="1433"/>
    </location>
</feature>
<dbReference type="PROSITE" id="PS50011">
    <property type="entry name" value="PROTEIN_KINASE_DOM"/>
    <property type="match status" value="1"/>
</dbReference>
<dbReference type="PANTHER" id="PTHR24356">
    <property type="entry name" value="SERINE/THREONINE-PROTEIN KINASE"/>
    <property type="match status" value="1"/>
</dbReference>
<dbReference type="EMBL" id="QEAM01000122">
    <property type="protein sequence ID" value="TPX45915.1"/>
    <property type="molecule type" value="Genomic_DNA"/>
</dbReference>
<feature type="compositionally biased region" description="Polar residues" evidence="9">
    <location>
        <begin position="711"/>
        <end position="726"/>
    </location>
</feature>
<feature type="compositionally biased region" description="Basic residues" evidence="9">
    <location>
        <begin position="1436"/>
        <end position="1446"/>
    </location>
</feature>
<evidence type="ECO:0000259" key="11">
    <source>
        <dbReference type="PROSITE" id="PS51285"/>
    </source>
</evidence>
<evidence type="ECO:0000256" key="8">
    <source>
        <dbReference type="ARBA" id="ARBA00048679"/>
    </source>
</evidence>
<dbReference type="SUPFAM" id="SSF56112">
    <property type="entry name" value="Protein kinase-like (PK-like)"/>
    <property type="match status" value="1"/>
</dbReference>
<feature type="compositionally biased region" description="Polar residues" evidence="9">
    <location>
        <begin position="94"/>
        <end position="109"/>
    </location>
</feature>
<feature type="region of interest" description="Disordered" evidence="9">
    <location>
        <begin position="1086"/>
        <end position="1184"/>
    </location>
</feature>
<evidence type="ECO:0000256" key="7">
    <source>
        <dbReference type="ARBA" id="ARBA00047899"/>
    </source>
</evidence>
<dbReference type="InterPro" id="IPR000961">
    <property type="entry name" value="AGC-kinase_C"/>
</dbReference>
<evidence type="ECO:0000259" key="10">
    <source>
        <dbReference type="PROSITE" id="PS50011"/>
    </source>
</evidence>
<accession>A0A507CLN7</accession>
<feature type="region of interest" description="Disordered" evidence="9">
    <location>
        <begin position="1830"/>
        <end position="1903"/>
    </location>
</feature>
<dbReference type="GO" id="GO:0004674">
    <property type="term" value="F:protein serine/threonine kinase activity"/>
    <property type="evidence" value="ECO:0007669"/>
    <property type="project" value="UniProtKB-KW"/>
</dbReference>
<organism evidence="12 14">
    <name type="scientific">Synchytrium endobioticum</name>
    <dbReference type="NCBI Taxonomy" id="286115"/>
    <lineage>
        <taxon>Eukaryota</taxon>
        <taxon>Fungi</taxon>
        <taxon>Fungi incertae sedis</taxon>
        <taxon>Chytridiomycota</taxon>
        <taxon>Chytridiomycota incertae sedis</taxon>
        <taxon>Chytridiomycetes</taxon>
        <taxon>Synchytriales</taxon>
        <taxon>Synchytriaceae</taxon>
        <taxon>Synchytrium</taxon>
    </lineage>
</organism>
<feature type="region of interest" description="Disordered" evidence="9">
    <location>
        <begin position="659"/>
        <end position="744"/>
    </location>
</feature>
<feature type="compositionally biased region" description="Polar residues" evidence="9">
    <location>
        <begin position="675"/>
        <end position="686"/>
    </location>
</feature>
<feature type="domain" description="AGC-kinase C-terminal" evidence="11">
    <location>
        <begin position="1547"/>
        <end position="1608"/>
    </location>
</feature>
<comment type="catalytic activity">
    <reaction evidence="7">
        <text>L-threonyl-[protein] + ATP = O-phospho-L-threonyl-[protein] + ADP + H(+)</text>
        <dbReference type="Rhea" id="RHEA:46608"/>
        <dbReference type="Rhea" id="RHEA-COMP:11060"/>
        <dbReference type="Rhea" id="RHEA-COMP:11605"/>
        <dbReference type="ChEBI" id="CHEBI:15378"/>
        <dbReference type="ChEBI" id="CHEBI:30013"/>
        <dbReference type="ChEBI" id="CHEBI:30616"/>
        <dbReference type="ChEBI" id="CHEBI:61977"/>
        <dbReference type="ChEBI" id="CHEBI:456216"/>
        <dbReference type="EC" id="2.7.11.1"/>
    </reaction>
</comment>
<feature type="region of interest" description="Disordered" evidence="9">
    <location>
        <begin position="900"/>
        <end position="938"/>
    </location>
</feature>
<comment type="catalytic activity">
    <reaction evidence="8">
        <text>L-seryl-[protein] + ATP = O-phospho-L-seryl-[protein] + ADP + H(+)</text>
        <dbReference type="Rhea" id="RHEA:17989"/>
        <dbReference type="Rhea" id="RHEA-COMP:9863"/>
        <dbReference type="Rhea" id="RHEA-COMP:11604"/>
        <dbReference type="ChEBI" id="CHEBI:15378"/>
        <dbReference type="ChEBI" id="CHEBI:29999"/>
        <dbReference type="ChEBI" id="CHEBI:30616"/>
        <dbReference type="ChEBI" id="CHEBI:83421"/>
        <dbReference type="ChEBI" id="CHEBI:456216"/>
        <dbReference type="EC" id="2.7.11.1"/>
    </reaction>
</comment>
<feature type="domain" description="Protein kinase" evidence="10">
    <location>
        <begin position="1231"/>
        <end position="1546"/>
    </location>
</feature>
<feature type="compositionally biased region" description="Basic and acidic residues" evidence="9">
    <location>
        <begin position="906"/>
        <end position="923"/>
    </location>
</feature>
<feature type="compositionally biased region" description="Polar residues" evidence="9">
    <location>
        <begin position="118"/>
        <end position="135"/>
    </location>
</feature>
<proteinExistence type="predicted"/>
<keyword evidence="6" id="KW-0067">ATP-binding</keyword>
<feature type="compositionally biased region" description="Basic and acidic residues" evidence="9">
    <location>
        <begin position="1676"/>
        <end position="1686"/>
    </location>
</feature>
<dbReference type="GO" id="GO:0005524">
    <property type="term" value="F:ATP binding"/>
    <property type="evidence" value="ECO:0007669"/>
    <property type="project" value="UniProtKB-KW"/>
</dbReference>
<evidence type="ECO:0000256" key="4">
    <source>
        <dbReference type="ARBA" id="ARBA00022741"/>
    </source>
</evidence>
<feature type="compositionally biased region" description="Low complexity" evidence="9">
    <location>
        <begin position="28"/>
        <end position="45"/>
    </location>
</feature>
<evidence type="ECO:0000256" key="2">
    <source>
        <dbReference type="ARBA" id="ARBA00022527"/>
    </source>
</evidence>
<sequence length="1903" mass="206129">MADETHIRVPHPSSAETSPIRANAKDIAPSAPAYTTAAATPTKSSQRLGVKPSPLVLDMQNPLNVALVTNALLDTATARSPTSFKPRRFTASATMLLSPRSNDSGSATPLNDPRESHSPSTPQTSIITRPSSAASTPYVRPRDDLPSPDPLLQSMPLFSPYRALLIHNNTSSTNATTSPHSPKSIPDDDVSSKDIVTRIITDLSRIQTPVVSSPTTSPAQATAKPLRRTLSTQENSKLALPYITRDAFMNSSDGPPVELDPLSDMPVTGHYIGLISPNMSSVISSTSSPSKGSLGRFSITTTQGTGSPASPFRKPPAQTPLAITPKRKMTIPPSHIAAQHSIGPIMSQDDDPDTLRHPNANGLDTLEGVILPEPLRDTEEARPNQLDFVDDRGASFDLRREMVAELFAAKEKADAVIRLVLGIPSSTASESLQSTHPATVATITSSDKKRKLLDGPENRLNIKFMRPLLHSKSWPPSIFASPHDLLLTQIESIGTLILHTPASALINTRLAGDFMRSLQDLMEQSRRMVVGNAEANDLLTKLSFVFAPVSRVAESLYEYGRTMQRANLRESKPSLGISPQRKKAPSKRSSVNKPSRVSHVSSISQQITPESVKNIGPNSKPEASSPSRTLLRGEGTSSRILAHKRQSQSESSIHFALTEATTLPRPAEPKKSMSIDGSDSDTSSPTHHPKTLVRKGSKWTSTDPESHSRTTSEISTAPPTSANTRYPSDADIPPPRSHAGSIPSLGGSTALLFHVGSIQSFESLPSPTPRPWWQSKEGLDEGPLKSPNVQTPAGSSSGAPSGSNRKTARPMFAFLKNIRHAFHSSAGALAPTSMPVSPLSTSNTNLSHILGVSNTSSQSISNDSRSLSIGSLASAGRQNSIQPGAGSHALAPTSVPTGLGLLLNTDTKEHSPESATVKSERCGDAASTTHTPPSSNRQNQLSTHVLCRICEEMVLAETLEEHSKSCAIQQEYQLKQYSCDLKLKKFAHGVAKRKDQLKLKDFDDWPDWQHVRKLAETLESRALKGAKLSEELGKKGFAKCEKYASQVKRVLDEEVKYARVEVQVFSIGKRIYAVLEEKAQLLSVQSKRTHSVTNDKEHHGSNGSLNDGSSPARRKETVDQQQQQRPLKIQKDRAVKRTNSGNSVSSEHSGANNQGSNTNSGHDTDPCVSSGQERSARDKSPANKGRFMSIFAALMRGPPSRPRSPGGLSGTSAGESDKDRRKQKIPSIRDFEILKPISRGAFGKVYLARKKTTQDLYAIKILKKEDMIRKNMVAHVLAERKVLALSKNPYVVKLYYAFQSREYLYLVMEYLIGGDLSTLLSAFGTFDEDTARMYAGEVTLALEYLHANGITHRDLKPDNMLINQEGHIKLTDFGLARITVQDKESSLNADSPEEVLNNLSQLNTLTRRTINRRGVDEAATTQDDARISTSPDNTAHLRRHSRRVRHDSKPLLGTPDYLAPELLLGLGHGSAVDWWALGICIFEWLVGIPPFSDASPEGIFRNILNHDIEWPEDGISADAKSLVMALLNPDPHGRFKGPQVRQHAFFNGVDWENLRKLPAPFIPSPQDDMDTGYFESRNQRPDIQRLSSLSIPAGGFASSQNSPLHNDKLDPTARILGHAKEVSTESAMMSAATPPDDQQSSMLSAEPLKSPLSATNSAKELPNRQRFMDNSTKGMSDGKLDTKDSNSRSLRLRGAESSVIAGLLHSMNVSRAVSTSGISNEDLSSISNPAPVVNISNTSSPGRPSMSGVQQRVSTTAHTPNSVQSRPRNISAAASNPDRGSFPDDTRQETGIKRNTSAASLDSQFEHFTYKNVEVLNDVNRDVGKGIFGGSGIPWGDHSRRGSLDVLPGAASPDGVSRTTAGGSASWGEGKRRLSNVLQPLSKPGSLTDVAKRNGSKSDLTRP</sequence>
<keyword evidence="2" id="KW-0723">Serine/threonine-protein kinase</keyword>
<dbReference type="EMBL" id="QEAN01000362">
    <property type="protein sequence ID" value="TPX39165.1"/>
    <property type="molecule type" value="Genomic_DNA"/>
</dbReference>
<keyword evidence="14" id="KW-1185">Reference proteome</keyword>
<dbReference type="EC" id="2.7.11.1" evidence="1"/>
<dbReference type="InterPro" id="IPR037638">
    <property type="entry name" value="MASTL_STKc"/>
</dbReference>
<dbReference type="PANTHER" id="PTHR24356:SF1">
    <property type="entry name" value="SERINE_THREONINE-PROTEIN KINASE GREATWALL"/>
    <property type="match status" value="1"/>
</dbReference>
<dbReference type="VEuPathDB" id="FungiDB:SeMB42_g06430"/>
<dbReference type="InterPro" id="IPR008271">
    <property type="entry name" value="Ser/Thr_kinase_AS"/>
</dbReference>
<dbReference type="GO" id="GO:0005634">
    <property type="term" value="C:nucleus"/>
    <property type="evidence" value="ECO:0007669"/>
    <property type="project" value="TreeGrafter"/>
</dbReference>
<evidence type="ECO:0000313" key="13">
    <source>
        <dbReference type="EMBL" id="TPX45915.1"/>
    </source>
</evidence>
<feature type="region of interest" description="Disordered" evidence="9">
    <location>
        <begin position="1718"/>
        <end position="1789"/>
    </location>
</feature>
<dbReference type="InterPro" id="IPR011009">
    <property type="entry name" value="Kinase-like_dom_sf"/>
</dbReference>
<evidence type="ECO:0000256" key="9">
    <source>
        <dbReference type="SAM" id="MobiDB-lite"/>
    </source>
</evidence>
<dbReference type="Proteomes" id="UP000320475">
    <property type="component" value="Unassembled WGS sequence"/>
</dbReference>
<dbReference type="Proteomes" id="UP000317494">
    <property type="component" value="Unassembled WGS sequence"/>
</dbReference>
<feature type="region of interest" description="Disordered" evidence="9">
    <location>
        <begin position="1416"/>
        <end position="1449"/>
    </location>
</feature>
<feature type="region of interest" description="Disordered" evidence="9">
    <location>
        <begin position="762"/>
        <end position="806"/>
    </location>
</feature>
<dbReference type="STRING" id="286115.A0A507CLN7"/>
<feature type="region of interest" description="Disordered" evidence="9">
    <location>
        <begin position="1196"/>
        <end position="1225"/>
    </location>
</feature>
<keyword evidence="4" id="KW-0547">Nucleotide-binding</keyword>
<feature type="compositionally biased region" description="Polar residues" evidence="9">
    <location>
        <begin position="1718"/>
        <end position="1774"/>
    </location>
</feature>
<dbReference type="FunFam" id="3.30.200.20:FF:000550">
    <property type="entry name" value="Serine/threonine-protein kinase greatwall"/>
    <property type="match status" value="1"/>
</dbReference>
<gene>
    <name evidence="13" type="ORF">SeLEV6574_g03549</name>
    <name evidence="12" type="ORF">SeMB42_g06430</name>
</gene>
<dbReference type="SMART" id="SM00220">
    <property type="entry name" value="S_TKc"/>
    <property type="match status" value="1"/>
</dbReference>
<dbReference type="Gene3D" id="1.10.510.10">
    <property type="entry name" value="Transferase(Phosphotransferase) domain 1"/>
    <property type="match status" value="2"/>
</dbReference>
<feature type="compositionally biased region" description="Low complexity" evidence="9">
    <location>
        <begin position="792"/>
        <end position="803"/>
    </location>
</feature>
<feature type="region of interest" description="Disordered" evidence="9">
    <location>
        <begin position="1622"/>
        <end position="1691"/>
    </location>
</feature>
<feature type="region of interest" description="Disordered" evidence="9">
    <location>
        <begin position="1"/>
        <end position="48"/>
    </location>
</feature>
<dbReference type="Pfam" id="PF00069">
    <property type="entry name" value="Pkinase"/>
    <property type="match status" value="2"/>
</dbReference>
<dbReference type="Gene3D" id="3.30.200.20">
    <property type="entry name" value="Phosphorylase Kinase, domain 1"/>
    <property type="match status" value="2"/>
</dbReference>
<feature type="compositionally biased region" description="Basic residues" evidence="9">
    <location>
        <begin position="687"/>
        <end position="697"/>
    </location>
</feature>
<evidence type="ECO:0000256" key="6">
    <source>
        <dbReference type="ARBA" id="ARBA00022840"/>
    </source>
</evidence>
<evidence type="ECO:0000256" key="5">
    <source>
        <dbReference type="ARBA" id="ARBA00022777"/>
    </source>
</evidence>
<evidence type="ECO:0000313" key="14">
    <source>
        <dbReference type="Proteomes" id="UP000317494"/>
    </source>
</evidence>
<evidence type="ECO:0000313" key="12">
    <source>
        <dbReference type="EMBL" id="TPX39165.1"/>
    </source>
</evidence>
<evidence type="ECO:0000256" key="3">
    <source>
        <dbReference type="ARBA" id="ARBA00022679"/>
    </source>
</evidence>
<dbReference type="PROSITE" id="PS00108">
    <property type="entry name" value="PROTEIN_KINASE_ST"/>
    <property type="match status" value="1"/>
</dbReference>
<keyword evidence="5" id="KW-0418">Kinase</keyword>
<feature type="compositionally biased region" description="Polar residues" evidence="9">
    <location>
        <begin position="208"/>
        <end position="220"/>
    </location>
</feature>
<feature type="region of interest" description="Disordered" evidence="9">
    <location>
        <begin position="568"/>
        <end position="633"/>
    </location>
</feature>
<dbReference type="CDD" id="cd05610">
    <property type="entry name" value="STKc_MASTL"/>
    <property type="match status" value="1"/>
</dbReference>
<protein>
    <recommendedName>
        <fullName evidence="1">non-specific serine/threonine protein kinase</fullName>
        <ecNumber evidence="1">2.7.11.1</ecNumber>
    </recommendedName>
</protein>
<evidence type="ECO:0000256" key="1">
    <source>
        <dbReference type="ARBA" id="ARBA00012513"/>
    </source>
</evidence>
<feature type="compositionally biased region" description="Polar residues" evidence="9">
    <location>
        <begin position="587"/>
        <end position="611"/>
    </location>
</feature>
<feature type="compositionally biased region" description="Polar residues" evidence="9">
    <location>
        <begin position="926"/>
        <end position="938"/>
    </location>
</feature>
<dbReference type="PROSITE" id="PS51285">
    <property type="entry name" value="AGC_KINASE_CTER"/>
    <property type="match status" value="1"/>
</dbReference>
<keyword evidence="3" id="KW-0808">Transferase</keyword>
<evidence type="ECO:0000313" key="15">
    <source>
        <dbReference type="Proteomes" id="UP000320475"/>
    </source>
</evidence>
<name>A0A507CLN7_9FUNG</name>
<dbReference type="InterPro" id="IPR000719">
    <property type="entry name" value="Prot_kinase_dom"/>
</dbReference>
<dbReference type="OrthoDB" id="162894at2759"/>
<reference evidence="14 15" key="1">
    <citation type="journal article" date="2019" name="Sci. Rep.">
        <title>Comparative genomics of chytrid fungi reveal insights into the obligate biotrophic and pathogenic lifestyle of Synchytrium endobioticum.</title>
        <authorList>
            <person name="van de Vossenberg B.T.L.H."/>
            <person name="Warris S."/>
            <person name="Nguyen H.D.T."/>
            <person name="van Gent-Pelzer M.P.E."/>
            <person name="Joly D.L."/>
            <person name="van de Geest H.C."/>
            <person name="Bonants P.J.M."/>
            <person name="Smith D.S."/>
            <person name="Levesque C.A."/>
            <person name="van der Lee T.A.J."/>
        </authorList>
    </citation>
    <scope>NUCLEOTIDE SEQUENCE [LARGE SCALE GENOMIC DNA]</scope>
    <source>
        <strain evidence="13 15">LEV6574</strain>
        <strain evidence="12 14">MB42</strain>
    </source>
</reference>
<comment type="caution">
    <text evidence="12">The sequence shown here is derived from an EMBL/GenBank/DDBJ whole genome shotgun (WGS) entry which is preliminary data.</text>
</comment>